<comment type="caution">
    <text evidence="2">The sequence shown here is derived from an EMBL/GenBank/DDBJ whole genome shotgun (WGS) entry which is preliminary data.</text>
</comment>
<dbReference type="AlphaFoldDB" id="A0A9P5N2J1"/>
<evidence type="ECO:0000256" key="1">
    <source>
        <dbReference type="SAM" id="SignalP"/>
    </source>
</evidence>
<dbReference type="Proteomes" id="UP000759537">
    <property type="component" value="Unassembled WGS sequence"/>
</dbReference>
<evidence type="ECO:0000313" key="2">
    <source>
        <dbReference type="EMBL" id="KAF8484918.1"/>
    </source>
</evidence>
<sequence length="212" mass="23044">MFSLFILLLLPLLPLHALQLNHRLLHPSAPQSPFFPRASILPDAAGNPRIEPVPSVQADFEAFATFETSHATDALYQLAIDLQGDSPWLISSVKACHLVNTANEHLVLHVPYPGGTPFAIDYFLDSAPSHGKCPRGWASSPTLALPQNLTITVSIPNRPPLPQLRVPPPLTTTGDPVVQEPEKSFLQKYWLYIVLALGVLMITPGGEEGARG</sequence>
<feature type="chain" id="PRO_5040205944" description="ER membrane protein complex subunit 10" evidence="1">
    <location>
        <begin position="18"/>
        <end position="212"/>
    </location>
</feature>
<reference evidence="2" key="2">
    <citation type="journal article" date="2020" name="Nat. Commun.">
        <title>Large-scale genome sequencing of mycorrhizal fungi provides insights into the early evolution of symbiotic traits.</title>
        <authorList>
            <person name="Miyauchi S."/>
            <person name="Kiss E."/>
            <person name="Kuo A."/>
            <person name="Drula E."/>
            <person name="Kohler A."/>
            <person name="Sanchez-Garcia M."/>
            <person name="Morin E."/>
            <person name="Andreopoulos B."/>
            <person name="Barry K.W."/>
            <person name="Bonito G."/>
            <person name="Buee M."/>
            <person name="Carver A."/>
            <person name="Chen C."/>
            <person name="Cichocki N."/>
            <person name="Clum A."/>
            <person name="Culley D."/>
            <person name="Crous P.W."/>
            <person name="Fauchery L."/>
            <person name="Girlanda M."/>
            <person name="Hayes R.D."/>
            <person name="Keri Z."/>
            <person name="LaButti K."/>
            <person name="Lipzen A."/>
            <person name="Lombard V."/>
            <person name="Magnuson J."/>
            <person name="Maillard F."/>
            <person name="Murat C."/>
            <person name="Nolan M."/>
            <person name="Ohm R.A."/>
            <person name="Pangilinan J."/>
            <person name="Pereira M.F."/>
            <person name="Perotto S."/>
            <person name="Peter M."/>
            <person name="Pfister S."/>
            <person name="Riley R."/>
            <person name="Sitrit Y."/>
            <person name="Stielow J.B."/>
            <person name="Szollosi G."/>
            <person name="Zifcakova L."/>
            <person name="Stursova M."/>
            <person name="Spatafora J.W."/>
            <person name="Tedersoo L."/>
            <person name="Vaario L.M."/>
            <person name="Yamada A."/>
            <person name="Yan M."/>
            <person name="Wang P."/>
            <person name="Xu J."/>
            <person name="Bruns T."/>
            <person name="Baldrian P."/>
            <person name="Vilgalys R."/>
            <person name="Dunand C."/>
            <person name="Henrissat B."/>
            <person name="Grigoriev I.V."/>
            <person name="Hibbett D."/>
            <person name="Nagy L.G."/>
            <person name="Martin F.M."/>
        </authorList>
    </citation>
    <scope>NUCLEOTIDE SEQUENCE</scope>
    <source>
        <strain evidence="2">Prilba</strain>
    </source>
</reference>
<name>A0A9P5N2J1_9AGAM</name>
<dbReference type="CDD" id="cd22209">
    <property type="entry name" value="EMC10"/>
    <property type="match status" value="1"/>
</dbReference>
<evidence type="ECO:0000313" key="3">
    <source>
        <dbReference type="Proteomes" id="UP000759537"/>
    </source>
</evidence>
<keyword evidence="3" id="KW-1185">Reference proteome</keyword>
<protein>
    <recommendedName>
        <fullName evidence="4">ER membrane protein complex subunit 10</fullName>
    </recommendedName>
</protein>
<dbReference type="EMBL" id="WHVB01000003">
    <property type="protein sequence ID" value="KAF8484918.1"/>
    <property type="molecule type" value="Genomic_DNA"/>
</dbReference>
<feature type="signal peptide" evidence="1">
    <location>
        <begin position="1"/>
        <end position="17"/>
    </location>
</feature>
<accession>A0A9P5N2J1</accession>
<keyword evidence="1" id="KW-0732">Signal</keyword>
<dbReference type="Pfam" id="PF21203">
    <property type="entry name" value="ECM10"/>
    <property type="match status" value="1"/>
</dbReference>
<evidence type="ECO:0008006" key="4">
    <source>
        <dbReference type="Google" id="ProtNLM"/>
    </source>
</evidence>
<organism evidence="2 3">
    <name type="scientific">Russula ochroleuca</name>
    <dbReference type="NCBI Taxonomy" id="152965"/>
    <lineage>
        <taxon>Eukaryota</taxon>
        <taxon>Fungi</taxon>
        <taxon>Dikarya</taxon>
        <taxon>Basidiomycota</taxon>
        <taxon>Agaricomycotina</taxon>
        <taxon>Agaricomycetes</taxon>
        <taxon>Russulales</taxon>
        <taxon>Russulaceae</taxon>
        <taxon>Russula</taxon>
    </lineage>
</organism>
<proteinExistence type="predicted"/>
<dbReference type="OrthoDB" id="1894652at2759"/>
<gene>
    <name evidence="2" type="ORF">DFH94DRAFT_716929</name>
</gene>
<reference evidence="2" key="1">
    <citation type="submission" date="2019-10" db="EMBL/GenBank/DDBJ databases">
        <authorList>
            <consortium name="DOE Joint Genome Institute"/>
            <person name="Kuo A."/>
            <person name="Miyauchi S."/>
            <person name="Kiss E."/>
            <person name="Drula E."/>
            <person name="Kohler A."/>
            <person name="Sanchez-Garcia M."/>
            <person name="Andreopoulos B."/>
            <person name="Barry K.W."/>
            <person name="Bonito G."/>
            <person name="Buee M."/>
            <person name="Carver A."/>
            <person name="Chen C."/>
            <person name="Cichocki N."/>
            <person name="Clum A."/>
            <person name="Culley D."/>
            <person name="Crous P.W."/>
            <person name="Fauchery L."/>
            <person name="Girlanda M."/>
            <person name="Hayes R."/>
            <person name="Keri Z."/>
            <person name="LaButti K."/>
            <person name="Lipzen A."/>
            <person name="Lombard V."/>
            <person name="Magnuson J."/>
            <person name="Maillard F."/>
            <person name="Morin E."/>
            <person name="Murat C."/>
            <person name="Nolan M."/>
            <person name="Ohm R."/>
            <person name="Pangilinan J."/>
            <person name="Pereira M."/>
            <person name="Perotto S."/>
            <person name="Peter M."/>
            <person name="Riley R."/>
            <person name="Sitrit Y."/>
            <person name="Stielow B."/>
            <person name="Szollosi G."/>
            <person name="Zifcakova L."/>
            <person name="Stursova M."/>
            <person name="Spatafora J.W."/>
            <person name="Tedersoo L."/>
            <person name="Vaario L.-M."/>
            <person name="Yamada A."/>
            <person name="Yan M."/>
            <person name="Wang P."/>
            <person name="Xu J."/>
            <person name="Bruns T."/>
            <person name="Baldrian P."/>
            <person name="Vilgalys R."/>
            <person name="Henrissat B."/>
            <person name="Grigoriev I.V."/>
            <person name="Hibbett D."/>
            <person name="Nagy L.G."/>
            <person name="Martin F.M."/>
        </authorList>
    </citation>
    <scope>NUCLEOTIDE SEQUENCE</scope>
    <source>
        <strain evidence="2">Prilba</strain>
    </source>
</reference>